<evidence type="ECO:0000313" key="3">
    <source>
        <dbReference type="Proteomes" id="UP000829291"/>
    </source>
</evidence>
<dbReference type="AlphaFoldDB" id="A0A6J0BYN5"/>
<dbReference type="KEGG" id="nlo:107224021"/>
<name>A0A6J0BYN5_NEOLC</name>
<feature type="region of interest" description="Disordered" evidence="1">
    <location>
        <begin position="48"/>
        <end position="165"/>
    </location>
</feature>
<feature type="compositionally biased region" description="Low complexity" evidence="1">
    <location>
        <begin position="98"/>
        <end position="110"/>
    </location>
</feature>
<sequence>MPRTLAKGLLVLLAFNSATCSFAPPSVGGAAESGLSLSDITQRKSGSEYVALGDGRTSNSESKGFDKGEKGYHGLNEDRGHYDDRDSIQKGYDVGKHSSGQSQSVNQGNNEFKQHGSGDYKKGYHKSGFTNNYHKDESGNKASFYEDSDDERGHRGYDNRAGYYGKKADDAYRDGRYDGAFNGRNNGHQGFYDNGARYDNRQGHADGYDDSRYHDDRRNYLHDGSGRYYDRNGNEVYYRREQPYQQPYHSHAQYPQAPLVSGPLYSRDYLDAPPPRYISSEESYRGGRRFGYFPNRRDYHETEYYYPGRGRSYDDPYIGGGGGYRGGSYGSAHSRGYRKAYHQPLDAHYGYRRTY</sequence>
<evidence type="ECO:0000256" key="2">
    <source>
        <dbReference type="SAM" id="SignalP"/>
    </source>
</evidence>
<feature type="signal peptide" evidence="2">
    <location>
        <begin position="1"/>
        <end position="20"/>
    </location>
</feature>
<dbReference type="Proteomes" id="UP000829291">
    <property type="component" value="Chromosome 1"/>
</dbReference>
<dbReference type="InParanoid" id="A0A6J0BYN5"/>
<feature type="compositionally biased region" description="Basic and acidic residues" evidence="1">
    <location>
        <begin position="196"/>
        <end position="212"/>
    </location>
</feature>
<dbReference type="GeneID" id="107224021"/>
<feature type="compositionally biased region" description="Basic and acidic residues" evidence="1">
    <location>
        <begin position="112"/>
        <end position="122"/>
    </location>
</feature>
<proteinExistence type="predicted"/>
<feature type="region of interest" description="Disordered" evidence="1">
    <location>
        <begin position="181"/>
        <end position="212"/>
    </location>
</feature>
<dbReference type="OrthoDB" id="6620482at2759"/>
<keyword evidence="3" id="KW-1185">Reference proteome</keyword>
<dbReference type="RefSeq" id="XP_015519412.2">
    <property type="nucleotide sequence ID" value="XM_015663926.2"/>
</dbReference>
<organism evidence="4">
    <name type="scientific">Neodiprion lecontei</name>
    <name type="common">Redheaded pine sawfly</name>
    <dbReference type="NCBI Taxonomy" id="441921"/>
    <lineage>
        <taxon>Eukaryota</taxon>
        <taxon>Metazoa</taxon>
        <taxon>Ecdysozoa</taxon>
        <taxon>Arthropoda</taxon>
        <taxon>Hexapoda</taxon>
        <taxon>Insecta</taxon>
        <taxon>Pterygota</taxon>
        <taxon>Neoptera</taxon>
        <taxon>Endopterygota</taxon>
        <taxon>Hymenoptera</taxon>
        <taxon>Tenthredinoidea</taxon>
        <taxon>Diprionidae</taxon>
        <taxon>Diprioninae</taxon>
        <taxon>Neodiprion</taxon>
    </lineage>
</organism>
<protein>
    <submittedName>
        <fullName evidence="4">Uncharacterized protein LOC107224021 isoform X1</fullName>
    </submittedName>
</protein>
<gene>
    <name evidence="4" type="primary">LOC107224021</name>
</gene>
<evidence type="ECO:0000313" key="4">
    <source>
        <dbReference type="RefSeq" id="XP_015519412.2"/>
    </source>
</evidence>
<accession>A0A6J0BYN5</accession>
<feature type="chain" id="PRO_5046884450" evidence="2">
    <location>
        <begin position="21"/>
        <end position="355"/>
    </location>
</feature>
<dbReference type="InterPro" id="IPR031959">
    <property type="entry name" value="DUF4779"/>
</dbReference>
<evidence type="ECO:0000256" key="1">
    <source>
        <dbReference type="SAM" id="MobiDB-lite"/>
    </source>
</evidence>
<dbReference type="Pfam" id="PF16009">
    <property type="entry name" value="DUF4779"/>
    <property type="match status" value="1"/>
</dbReference>
<feature type="compositionally biased region" description="Basic and acidic residues" evidence="1">
    <location>
        <begin position="63"/>
        <end position="96"/>
    </location>
</feature>
<reference evidence="4" key="1">
    <citation type="submission" date="2025-08" db="UniProtKB">
        <authorList>
            <consortium name="RefSeq"/>
        </authorList>
    </citation>
    <scope>IDENTIFICATION</scope>
    <source>
        <tissue evidence="4">Thorax and Abdomen</tissue>
    </source>
</reference>
<keyword evidence="2" id="KW-0732">Signal</keyword>